<dbReference type="HOGENOM" id="CLU_079179_0_0_1"/>
<dbReference type="PANTHER" id="PTHR10741">
    <property type="entry name" value="TRANSLIN AND TRANSLIN ASSOCIATED PROTEIN X"/>
    <property type="match status" value="1"/>
</dbReference>
<dbReference type="Gene3D" id="1.20.58.200">
    <property type="entry name" value="Translin, domain 2"/>
    <property type="match status" value="1"/>
</dbReference>
<dbReference type="FunFam" id="1.20.58.200:FF:000002">
    <property type="entry name" value="Putative translin"/>
    <property type="match status" value="1"/>
</dbReference>
<evidence type="ECO:0000256" key="4">
    <source>
        <dbReference type="ARBA" id="ARBA00022490"/>
    </source>
</evidence>
<dbReference type="Proteomes" id="UP000015441">
    <property type="component" value="Unassembled WGS sequence"/>
</dbReference>
<dbReference type="GO" id="GO:1990605">
    <property type="term" value="F:GU repeat RNA binding"/>
    <property type="evidence" value="ECO:0007669"/>
    <property type="project" value="EnsemblFungi"/>
</dbReference>
<dbReference type="InterPro" id="IPR016069">
    <property type="entry name" value="Translin_C"/>
</dbReference>
<dbReference type="GO" id="GO:0035939">
    <property type="term" value="F:microsatellite binding"/>
    <property type="evidence" value="ECO:0007669"/>
    <property type="project" value="EnsemblFungi"/>
</dbReference>
<dbReference type="AlphaFoldDB" id="N1JH79"/>
<dbReference type="InterPro" id="IPR036081">
    <property type="entry name" value="Translin_sf"/>
</dbReference>
<keyword evidence="7" id="KW-0539">Nucleus</keyword>
<evidence type="ECO:0000256" key="7">
    <source>
        <dbReference type="ARBA" id="ARBA00023242"/>
    </source>
</evidence>
<evidence type="ECO:0000256" key="3">
    <source>
        <dbReference type="ARBA" id="ARBA00005902"/>
    </source>
</evidence>
<dbReference type="GO" id="GO:0016070">
    <property type="term" value="P:RNA metabolic process"/>
    <property type="evidence" value="ECO:0007669"/>
    <property type="project" value="InterPro"/>
</dbReference>
<evidence type="ECO:0000256" key="6">
    <source>
        <dbReference type="ARBA" id="ARBA00023125"/>
    </source>
</evidence>
<comment type="similarity">
    <text evidence="3">Belongs to the translin family.</text>
</comment>
<reference evidence="8 9" key="1">
    <citation type="journal article" date="2010" name="Science">
        <title>Genome expansion and gene loss in powdery mildew fungi reveal tradeoffs in extreme parasitism.</title>
        <authorList>
            <person name="Spanu P.D."/>
            <person name="Abbott J.C."/>
            <person name="Amselem J."/>
            <person name="Burgis T.A."/>
            <person name="Soanes D.M."/>
            <person name="Stueber K."/>
            <person name="Ver Loren van Themaat E."/>
            <person name="Brown J.K.M."/>
            <person name="Butcher S.A."/>
            <person name="Gurr S.J."/>
            <person name="Lebrun M.-H."/>
            <person name="Ridout C.J."/>
            <person name="Schulze-Lefert P."/>
            <person name="Talbot N.J."/>
            <person name="Ahmadinejad N."/>
            <person name="Ametz C."/>
            <person name="Barton G.R."/>
            <person name="Benjdia M."/>
            <person name="Bidzinski P."/>
            <person name="Bindschedler L.V."/>
            <person name="Both M."/>
            <person name="Brewer M.T."/>
            <person name="Cadle-Davidson L."/>
            <person name="Cadle-Davidson M.M."/>
            <person name="Collemare J."/>
            <person name="Cramer R."/>
            <person name="Frenkel O."/>
            <person name="Godfrey D."/>
            <person name="Harriman J."/>
            <person name="Hoede C."/>
            <person name="King B.C."/>
            <person name="Klages S."/>
            <person name="Kleemann J."/>
            <person name="Knoll D."/>
            <person name="Koti P.S."/>
            <person name="Kreplak J."/>
            <person name="Lopez-Ruiz F.J."/>
            <person name="Lu X."/>
            <person name="Maekawa T."/>
            <person name="Mahanil S."/>
            <person name="Micali C."/>
            <person name="Milgroom M.G."/>
            <person name="Montana G."/>
            <person name="Noir S."/>
            <person name="O'Connell R.J."/>
            <person name="Oberhaensli S."/>
            <person name="Parlange F."/>
            <person name="Pedersen C."/>
            <person name="Quesneville H."/>
            <person name="Reinhardt R."/>
            <person name="Rott M."/>
            <person name="Sacristan S."/>
            <person name="Schmidt S.M."/>
            <person name="Schoen M."/>
            <person name="Skamnioti P."/>
            <person name="Sommer H."/>
            <person name="Stephens A."/>
            <person name="Takahara H."/>
            <person name="Thordal-Christensen H."/>
            <person name="Vigouroux M."/>
            <person name="Wessling R."/>
            <person name="Wicker T."/>
            <person name="Panstruga R."/>
        </authorList>
    </citation>
    <scope>NUCLEOTIDE SEQUENCE [LARGE SCALE GENOMIC DNA]</scope>
    <source>
        <strain evidence="8">DH14</strain>
    </source>
</reference>
<keyword evidence="6" id="KW-0238">DNA-binding</keyword>
<dbReference type="GO" id="GO:0005634">
    <property type="term" value="C:nucleus"/>
    <property type="evidence" value="ECO:0007669"/>
    <property type="project" value="UniProtKB-SubCell"/>
</dbReference>
<dbReference type="Pfam" id="PF01997">
    <property type="entry name" value="Translin"/>
    <property type="match status" value="1"/>
</dbReference>
<dbReference type="OrthoDB" id="829at2759"/>
<dbReference type="Gene3D" id="1.20.58.190">
    <property type="entry name" value="Translin, domain 1"/>
    <property type="match status" value="1"/>
</dbReference>
<dbReference type="STRING" id="546991.N1JH79"/>
<name>N1JH79_BLUG1</name>
<evidence type="ECO:0000313" key="9">
    <source>
        <dbReference type="Proteomes" id="UP000015441"/>
    </source>
</evidence>
<dbReference type="CDD" id="cd14819">
    <property type="entry name" value="Translin"/>
    <property type="match status" value="1"/>
</dbReference>
<evidence type="ECO:0000256" key="1">
    <source>
        <dbReference type="ARBA" id="ARBA00004123"/>
    </source>
</evidence>
<protein>
    <submittedName>
        <fullName evidence="8">Putative translin</fullName>
    </submittedName>
</protein>
<evidence type="ECO:0000256" key="5">
    <source>
        <dbReference type="ARBA" id="ARBA00022884"/>
    </source>
</evidence>
<evidence type="ECO:0000256" key="2">
    <source>
        <dbReference type="ARBA" id="ARBA00004496"/>
    </source>
</evidence>
<dbReference type="InterPro" id="IPR002848">
    <property type="entry name" value="Translin_fam"/>
</dbReference>
<dbReference type="GO" id="GO:0005737">
    <property type="term" value="C:cytoplasm"/>
    <property type="evidence" value="ECO:0007669"/>
    <property type="project" value="UniProtKB-SubCell"/>
</dbReference>
<dbReference type="SUPFAM" id="SSF74784">
    <property type="entry name" value="Translin"/>
    <property type="match status" value="1"/>
</dbReference>
<accession>N1JH79</accession>
<dbReference type="InParanoid" id="N1JH79"/>
<dbReference type="eggNOG" id="KOG3067">
    <property type="taxonomic scope" value="Eukaryota"/>
</dbReference>
<organism evidence="8 9">
    <name type="scientific">Blumeria graminis f. sp. hordei (strain DH14)</name>
    <name type="common">Barley powdery mildew</name>
    <name type="synonym">Oidium monilioides f. sp. hordei</name>
    <dbReference type="NCBI Taxonomy" id="546991"/>
    <lineage>
        <taxon>Eukaryota</taxon>
        <taxon>Fungi</taxon>
        <taxon>Dikarya</taxon>
        <taxon>Ascomycota</taxon>
        <taxon>Pezizomycotina</taxon>
        <taxon>Leotiomycetes</taxon>
        <taxon>Erysiphales</taxon>
        <taxon>Erysiphaceae</taxon>
        <taxon>Blumeria</taxon>
        <taxon>Blumeria hordei</taxon>
    </lineage>
</organism>
<proteinExistence type="inferred from homology"/>
<keyword evidence="5" id="KW-0694">RNA-binding</keyword>
<comment type="caution">
    <text evidence="8">The sequence shown here is derived from an EMBL/GenBank/DDBJ whole genome shotgun (WGS) entry which is preliminary data.</text>
</comment>
<comment type="subcellular location">
    <subcellularLocation>
        <location evidence="2">Cytoplasm</location>
    </subcellularLocation>
    <subcellularLocation>
        <location evidence="1">Nucleus</location>
    </subcellularLocation>
</comment>
<keyword evidence="4" id="KW-0963">Cytoplasm</keyword>
<sequence length="268" mass="30305">MMINACTTPRSSCPSHILAMAAPTLFESLQIKIDEDTNVRDQIREITQALERQGRTTQAILSRSHATPCAQLKSVVEAAEKSIKLELQSVGTLATIASRSPYYKYNQLWTRDIQNLIFNILFCAWLGGMGREGHEDSPGRLLTIEEIGIIMNVPVNLNESDLFHVTIEEYLHSLISLIEELARLAINSVTLGDYERPLQISQFVKELHSGFQLLNLKNDSLRRRCDSIKYNVKKIEDIVYDLSLRNLIPTTVPMETEDIDALTLSGRF</sequence>
<dbReference type="EMBL" id="CAUH01003452">
    <property type="protein sequence ID" value="CCU77217.1"/>
    <property type="molecule type" value="Genomic_DNA"/>
</dbReference>
<keyword evidence="9" id="KW-1185">Reference proteome</keyword>
<evidence type="ECO:0000313" key="8">
    <source>
        <dbReference type="EMBL" id="CCU77217.1"/>
    </source>
</evidence>
<dbReference type="InterPro" id="IPR016068">
    <property type="entry name" value="Translin_N"/>
</dbReference>
<dbReference type="GO" id="GO:0043047">
    <property type="term" value="F:single-stranded telomeric DNA binding"/>
    <property type="evidence" value="ECO:0007669"/>
    <property type="project" value="EnsemblFungi"/>
</dbReference>
<gene>
    <name evidence="8" type="ORF">BGHDH14_bgh01100</name>
</gene>
<dbReference type="InterPro" id="IPR033956">
    <property type="entry name" value="Translin"/>
</dbReference>